<name>A0A563VWY4_9CYAN</name>
<dbReference type="RefSeq" id="WP_144874785.1">
    <property type="nucleotide sequence ID" value="NZ_LR214126.1"/>
</dbReference>
<dbReference type="InterPro" id="IPR025196">
    <property type="entry name" value="DUF4126"/>
</dbReference>
<protein>
    <recommendedName>
        <fullName evidence="2">DUF4126 domain-containing protein</fullName>
    </recommendedName>
</protein>
<dbReference type="Pfam" id="PF13548">
    <property type="entry name" value="DUF4126"/>
    <property type="match status" value="1"/>
</dbReference>
<feature type="transmembrane region" description="Helical" evidence="1">
    <location>
        <begin position="75"/>
        <end position="96"/>
    </location>
</feature>
<evidence type="ECO:0000313" key="3">
    <source>
        <dbReference type="EMBL" id="VEP15968.1"/>
    </source>
</evidence>
<keyword evidence="1" id="KW-1133">Transmembrane helix</keyword>
<proteinExistence type="predicted"/>
<evidence type="ECO:0000256" key="1">
    <source>
        <dbReference type="SAM" id="Phobius"/>
    </source>
</evidence>
<feature type="transmembrane region" description="Helical" evidence="1">
    <location>
        <begin position="44"/>
        <end position="63"/>
    </location>
</feature>
<accession>A0A563VWY4</accession>
<feature type="transmembrane region" description="Helical" evidence="1">
    <location>
        <begin position="102"/>
        <end position="126"/>
    </location>
</feature>
<feature type="transmembrane region" description="Helical" evidence="1">
    <location>
        <begin position="133"/>
        <end position="151"/>
    </location>
</feature>
<keyword evidence="1" id="KW-0812">Transmembrane</keyword>
<feature type="transmembrane region" description="Helical" evidence="1">
    <location>
        <begin position="157"/>
        <end position="175"/>
    </location>
</feature>
<dbReference type="OrthoDB" id="530021at2"/>
<sequence>MLTLVLAVLSVSAAASMRLALPLLILGLFYSQELLTEIALFNRLDPRVVLAVGISWSLFELFGSKKLLGQRVLQIIQLLFSPFVGALAAITITHIFEINFQPMWLIGLIGGIFALVLTLVQVGWFFRLRGIPIWLVCIEDILCISLVFLAFTAPKEGGLIALLLFWLAIRSSNAWRQWYSSKPSTTP</sequence>
<dbReference type="EMBL" id="CAACVJ010000324">
    <property type="protein sequence ID" value="VEP15968.1"/>
    <property type="molecule type" value="Genomic_DNA"/>
</dbReference>
<gene>
    <name evidence="3" type="ORF">H1P_3900005</name>
</gene>
<dbReference type="Proteomes" id="UP000320055">
    <property type="component" value="Unassembled WGS sequence"/>
</dbReference>
<organism evidence="3 4">
    <name type="scientific">Hyella patelloides LEGE 07179</name>
    <dbReference type="NCBI Taxonomy" id="945734"/>
    <lineage>
        <taxon>Bacteria</taxon>
        <taxon>Bacillati</taxon>
        <taxon>Cyanobacteriota</taxon>
        <taxon>Cyanophyceae</taxon>
        <taxon>Pleurocapsales</taxon>
        <taxon>Hyellaceae</taxon>
        <taxon>Hyella</taxon>
    </lineage>
</organism>
<keyword evidence="4" id="KW-1185">Reference proteome</keyword>
<evidence type="ECO:0000313" key="4">
    <source>
        <dbReference type="Proteomes" id="UP000320055"/>
    </source>
</evidence>
<reference evidence="3 4" key="1">
    <citation type="submission" date="2019-01" db="EMBL/GenBank/DDBJ databases">
        <authorList>
            <person name="Brito A."/>
        </authorList>
    </citation>
    <scope>NUCLEOTIDE SEQUENCE [LARGE SCALE GENOMIC DNA]</scope>
    <source>
        <strain evidence="3">1</strain>
    </source>
</reference>
<keyword evidence="1" id="KW-0472">Membrane</keyword>
<feature type="domain" description="DUF4126" evidence="2">
    <location>
        <begin position="6"/>
        <end position="172"/>
    </location>
</feature>
<evidence type="ECO:0000259" key="2">
    <source>
        <dbReference type="Pfam" id="PF13548"/>
    </source>
</evidence>
<dbReference type="AlphaFoldDB" id="A0A563VWY4"/>